<dbReference type="EMBL" id="FOQC01000029">
    <property type="protein sequence ID" value="SFH96359.1"/>
    <property type="molecule type" value="Genomic_DNA"/>
</dbReference>
<dbReference type="EMBL" id="FJMZ01000036">
    <property type="protein sequence ID" value="CZR00000.1"/>
    <property type="molecule type" value="Genomic_DNA"/>
</dbReference>
<reference evidence="2 4" key="2">
    <citation type="submission" date="2016-10" db="EMBL/GenBank/DDBJ databases">
        <authorList>
            <person name="Varghese N."/>
            <person name="Submissions S."/>
        </authorList>
    </citation>
    <scope>NUCLEOTIDE SEQUENCE [LARGE SCALE GENOMIC DNA]</scope>
    <source>
        <strain evidence="2 4">DSM 2094</strain>
    </source>
</reference>
<dbReference type="Proteomes" id="UP000199686">
    <property type="component" value="Unassembled WGS sequence"/>
</dbReference>
<evidence type="ECO:0000313" key="4">
    <source>
        <dbReference type="Proteomes" id="UP000199686"/>
    </source>
</evidence>
<dbReference type="AlphaFoldDB" id="A0AB38BJF3"/>
<gene>
    <name evidence="2" type="ORF">SAMN04488507_102926</name>
    <name evidence="1" type="ORF">TFLO_2476</name>
</gene>
<evidence type="ECO:0000313" key="2">
    <source>
        <dbReference type="EMBL" id="SFH96359.1"/>
    </source>
</evidence>
<evidence type="ECO:0000313" key="1">
    <source>
        <dbReference type="EMBL" id="CZR00000.1"/>
    </source>
</evidence>
<accession>A0AB38BJF3</accession>
<keyword evidence="3" id="KW-1185">Reference proteome</keyword>
<reference evidence="1 3" key="1">
    <citation type="submission" date="2016-02" db="EMBL/GenBank/DDBJ databases">
        <authorList>
            <person name="Strepis N."/>
        </authorList>
    </citation>
    <scope>NUCLEOTIDE SEQUENCE [LARGE SCALE GENOMIC DNA]</scope>
    <source>
        <strain evidence="1">Trichococcus flocculiformis</strain>
    </source>
</reference>
<sequence length="86" mass="9751">MLRFRKEELPPNELNHELSYLKSDIRHGQVKKGLSVMIILESDPMLLWPEGPESDYSSGEAPARRRTTLTIGTFSGEVILIGEQLK</sequence>
<comment type="caution">
    <text evidence="2">The sequence shown here is derived from an EMBL/GenBank/DDBJ whole genome shotgun (WGS) entry which is preliminary data.</text>
</comment>
<name>A0AB38BJF3_9LACT</name>
<organism evidence="2 4">
    <name type="scientific">Trichococcus flocculiformis</name>
    <dbReference type="NCBI Taxonomy" id="82803"/>
    <lineage>
        <taxon>Bacteria</taxon>
        <taxon>Bacillati</taxon>
        <taxon>Bacillota</taxon>
        <taxon>Bacilli</taxon>
        <taxon>Lactobacillales</taxon>
        <taxon>Carnobacteriaceae</taxon>
        <taxon>Trichococcus</taxon>
    </lineage>
</organism>
<dbReference type="Proteomes" id="UP000195947">
    <property type="component" value="Unassembled WGS sequence"/>
</dbReference>
<protein>
    <submittedName>
        <fullName evidence="2">Uncharacterized protein</fullName>
    </submittedName>
</protein>
<proteinExistence type="predicted"/>
<evidence type="ECO:0000313" key="3">
    <source>
        <dbReference type="Proteomes" id="UP000195947"/>
    </source>
</evidence>